<dbReference type="InterPro" id="IPR002495">
    <property type="entry name" value="Glyco_trans_8"/>
</dbReference>
<evidence type="ECO:0000256" key="3">
    <source>
        <dbReference type="ARBA" id="ARBA00022676"/>
    </source>
</evidence>
<dbReference type="GO" id="GO:0000139">
    <property type="term" value="C:Golgi membrane"/>
    <property type="evidence" value="ECO:0007669"/>
    <property type="project" value="UniProtKB-SubCell"/>
</dbReference>
<dbReference type="InterPro" id="IPR029993">
    <property type="entry name" value="GAUT"/>
</dbReference>
<dbReference type="Gene3D" id="3.90.550.10">
    <property type="entry name" value="Spore Coat Polysaccharide Biosynthesis Protein SpsA, Chain A"/>
    <property type="match status" value="1"/>
</dbReference>
<keyword evidence="5" id="KW-0472">Membrane</keyword>
<keyword evidence="5" id="KW-0333">Golgi apparatus</keyword>
<dbReference type="Proteomes" id="UP001345219">
    <property type="component" value="Chromosome 24"/>
</dbReference>
<dbReference type="GO" id="GO:0047262">
    <property type="term" value="F:polygalacturonate 4-alpha-galacturonosyltransferase activity"/>
    <property type="evidence" value="ECO:0007669"/>
    <property type="project" value="InterPro"/>
</dbReference>
<organism evidence="6 7">
    <name type="scientific">Trapa incisa</name>
    <dbReference type="NCBI Taxonomy" id="236973"/>
    <lineage>
        <taxon>Eukaryota</taxon>
        <taxon>Viridiplantae</taxon>
        <taxon>Streptophyta</taxon>
        <taxon>Embryophyta</taxon>
        <taxon>Tracheophyta</taxon>
        <taxon>Spermatophyta</taxon>
        <taxon>Magnoliopsida</taxon>
        <taxon>eudicotyledons</taxon>
        <taxon>Gunneridae</taxon>
        <taxon>Pentapetalae</taxon>
        <taxon>rosids</taxon>
        <taxon>malvids</taxon>
        <taxon>Myrtales</taxon>
        <taxon>Lythraceae</taxon>
        <taxon>Trapa</taxon>
    </lineage>
</organism>
<reference evidence="6 7" key="1">
    <citation type="journal article" date="2023" name="Hortic Res">
        <title>Pangenome of water caltrop reveals structural variations and asymmetric subgenome divergence after allopolyploidization.</title>
        <authorList>
            <person name="Zhang X."/>
            <person name="Chen Y."/>
            <person name="Wang L."/>
            <person name="Yuan Y."/>
            <person name="Fang M."/>
            <person name="Shi L."/>
            <person name="Lu R."/>
            <person name="Comes H.P."/>
            <person name="Ma Y."/>
            <person name="Chen Y."/>
            <person name="Huang G."/>
            <person name="Zhou Y."/>
            <person name="Zheng Z."/>
            <person name="Qiu Y."/>
        </authorList>
    </citation>
    <scope>NUCLEOTIDE SEQUENCE [LARGE SCALE GENOMIC DNA]</scope>
    <source>
        <tissue evidence="6">Roots</tissue>
    </source>
</reference>
<keyword evidence="5" id="KW-0812">Transmembrane</keyword>
<dbReference type="PANTHER" id="PTHR32116">
    <property type="entry name" value="GALACTURONOSYLTRANSFERASE 4-RELATED"/>
    <property type="match status" value="1"/>
</dbReference>
<evidence type="ECO:0000256" key="4">
    <source>
        <dbReference type="ARBA" id="ARBA00022679"/>
    </source>
</evidence>
<evidence type="ECO:0000256" key="1">
    <source>
        <dbReference type="ARBA" id="ARBA00004877"/>
    </source>
</evidence>
<evidence type="ECO:0000313" key="6">
    <source>
        <dbReference type="EMBL" id="KAK4770195.1"/>
    </source>
</evidence>
<evidence type="ECO:0000256" key="5">
    <source>
        <dbReference type="RuleBase" id="RU362027"/>
    </source>
</evidence>
<keyword evidence="3 5" id="KW-0328">Glycosyltransferase</keyword>
<comment type="pathway">
    <text evidence="1 5">Glycan metabolism; pectin biosynthesis.</text>
</comment>
<sequence>MRRRAADFRRPVRRRLPNVVWSALCVFGLILFLVILRNSNQIDSRPSIAKRFRHERIIESLNITDEMLNPNSITRQISDQISLAKSFVVIAKESNNLQFAWELSAQIRNSQSLLSNAAMRRAPLTLKESETAIRDMALLLFQAQQLHYDSATMIMRLKAKMQSLDEQMTSVTDKSSKYGQIAAEEVPKSLYCLGVRLTAHWFKNPNLHKLDDRNQMHAKLVDNNRNHFCVFSDNILATSVVVNSTALSSKNPDMVVFHIVTDEINFSAMKAWFSMNSFQGVTVEVQKFEDFTWLNASYVPVLKQLQDSETQSYYFSGTSDGGKTPIKFRNPKYLSMLNHLRFYIPEVFPSLKKVVFLDDDVVVQKDLSGLFSINLKGNVNGAVETCMETFHRYHKYLNYSHPLIREHFDPDACGWAFGMNVFDLVQWRKKNVTGIYHYWQERNVDRTLWKLGTLPPGLLTFYGLTQPLDPSWHVLGLGYTNVDQQLIEKGAVLHYNGNSKPWLKIGMEKYKPLWEKYVDYTHHLLQQCNFH</sequence>
<dbReference type="SUPFAM" id="SSF53448">
    <property type="entry name" value="Nucleotide-diphospho-sugar transferases"/>
    <property type="match status" value="1"/>
</dbReference>
<dbReference type="Pfam" id="PF25557">
    <property type="entry name" value="GAUT_1"/>
    <property type="match status" value="1"/>
</dbReference>
<feature type="transmembrane region" description="Helical" evidence="5">
    <location>
        <begin position="20"/>
        <end position="36"/>
    </location>
</feature>
<keyword evidence="5" id="KW-0961">Cell wall biogenesis/degradation</keyword>
<gene>
    <name evidence="6" type="ORF">SAY87_030727</name>
</gene>
<accession>A0AAN7QNL5</accession>
<dbReference type="Pfam" id="PF01501">
    <property type="entry name" value="Glyco_transf_8"/>
    <property type="match status" value="1"/>
</dbReference>
<dbReference type="CDD" id="cd06429">
    <property type="entry name" value="GT8_like_1"/>
    <property type="match status" value="1"/>
</dbReference>
<keyword evidence="7" id="KW-1185">Reference proteome</keyword>
<evidence type="ECO:0000313" key="7">
    <source>
        <dbReference type="Proteomes" id="UP001345219"/>
    </source>
</evidence>
<proteinExistence type="inferred from homology"/>
<name>A0AAN7QNL5_9MYRT</name>
<comment type="similarity">
    <text evidence="2 5">Belongs to the glycosyltransferase 8 family.</text>
</comment>
<comment type="subcellular location">
    <subcellularLocation>
        <location evidence="5">Golgi apparatus membrane</location>
        <topology evidence="5">Single-pass type II membrane protein</topology>
    </subcellularLocation>
</comment>
<dbReference type="EC" id="2.4.1.-" evidence="5"/>
<dbReference type="InterPro" id="IPR029044">
    <property type="entry name" value="Nucleotide-diphossugar_trans"/>
</dbReference>
<dbReference type="PANTHER" id="PTHR32116:SF74">
    <property type="entry name" value="GALACTURONOSYLTRANSFERASE 10-RELATED"/>
    <property type="match status" value="1"/>
</dbReference>
<comment type="caution">
    <text evidence="6">The sequence shown here is derived from an EMBL/GenBank/DDBJ whole genome shotgun (WGS) entry which is preliminary data.</text>
</comment>
<dbReference type="EMBL" id="JAXIOK010000005">
    <property type="protein sequence ID" value="KAK4770195.1"/>
    <property type="molecule type" value="Genomic_DNA"/>
</dbReference>
<keyword evidence="5" id="KW-1133">Transmembrane helix</keyword>
<dbReference type="AlphaFoldDB" id="A0AAN7QNL5"/>
<keyword evidence="4" id="KW-0808">Transferase</keyword>
<dbReference type="GO" id="GO:0071555">
    <property type="term" value="P:cell wall organization"/>
    <property type="evidence" value="ECO:0007669"/>
    <property type="project" value="UniProtKB-KW"/>
</dbReference>
<protein>
    <recommendedName>
        <fullName evidence="5">Hexosyltransferase</fullName>
        <ecNumber evidence="5">2.4.1.-</ecNumber>
    </recommendedName>
</protein>
<evidence type="ECO:0000256" key="2">
    <source>
        <dbReference type="ARBA" id="ARBA00006351"/>
    </source>
</evidence>